<protein>
    <recommendedName>
        <fullName evidence="4">Transposase (Putative), gypsy type</fullName>
    </recommendedName>
</protein>
<evidence type="ECO:0000256" key="2">
    <source>
        <dbReference type="SAM" id="MobiDB-lite"/>
    </source>
</evidence>
<proteinExistence type="predicted"/>
<feature type="coiled-coil region" evidence="1">
    <location>
        <begin position="399"/>
        <end position="453"/>
    </location>
</feature>
<evidence type="ECO:0000313" key="3">
    <source>
        <dbReference type="EMBL" id="GEU91597.1"/>
    </source>
</evidence>
<dbReference type="AlphaFoldDB" id="A0A6L2P123"/>
<sequence>MGRDTVQLETAVSTISQEYLLEFTSEYGISEALHPELPGPEDRIVDFPEGKAQPRVDLFQQEAWEKYPAVLHQALRLSKKIEQPLLLGGRESVPNYRGLAYHCFKRWHARREYIFPRGCESTGHTPCPNPKTTRGITLLSGVKPQILPRRRDMDLFNLIYAPNPTKVKTGSRPRVAYEVPLLTVTANRVIEKEDPTAATDSSGVPSIIERSPLDFANENPLQQSTGPEDQEIAAPEVPPPRTDHADPRPTESTRGGKCLAAIKLGMGSTRPTLAPQGAPADVSDTDPLSFADPQSRPSADVAQSSKEAVVARDPKSENTSFASMVGSPENIYQPEWGITNSSMLNTLEASQDLVAPPGYFSDDGVATAVEVRARSKVVEEICCSSCSPREMDLSQRNEIKNLETLLEAEADMKKAAEDKSVTLQEQVSGEEKLKAAFEEVKQYEDNRVEQRCAEMDAYLDALSIDFDEELYYNHRGSQVDDRIAKGMSKGLKYGVEHGQAQLYLEAIEAYDPEAEAKYIAALQALKSLKYPLVDQLDGLKDAPMDVIIAFMNLESDTGDDALQWVRELRPSSS</sequence>
<evidence type="ECO:0008006" key="4">
    <source>
        <dbReference type="Google" id="ProtNLM"/>
    </source>
</evidence>
<organism evidence="3">
    <name type="scientific">Tanacetum cinerariifolium</name>
    <name type="common">Dalmatian daisy</name>
    <name type="synonym">Chrysanthemum cinerariifolium</name>
    <dbReference type="NCBI Taxonomy" id="118510"/>
    <lineage>
        <taxon>Eukaryota</taxon>
        <taxon>Viridiplantae</taxon>
        <taxon>Streptophyta</taxon>
        <taxon>Embryophyta</taxon>
        <taxon>Tracheophyta</taxon>
        <taxon>Spermatophyta</taxon>
        <taxon>Magnoliopsida</taxon>
        <taxon>eudicotyledons</taxon>
        <taxon>Gunneridae</taxon>
        <taxon>Pentapetalae</taxon>
        <taxon>asterids</taxon>
        <taxon>campanulids</taxon>
        <taxon>Asterales</taxon>
        <taxon>Asteraceae</taxon>
        <taxon>Asteroideae</taxon>
        <taxon>Anthemideae</taxon>
        <taxon>Anthemidinae</taxon>
        <taxon>Tanacetum</taxon>
    </lineage>
</organism>
<comment type="caution">
    <text evidence="3">The sequence shown here is derived from an EMBL/GenBank/DDBJ whole genome shotgun (WGS) entry which is preliminary data.</text>
</comment>
<dbReference type="EMBL" id="BKCJ010010441">
    <property type="protein sequence ID" value="GEU91597.1"/>
    <property type="molecule type" value="Genomic_DNA"/>
</dbReference>
<keyword evidence="1" id="KW-0175">Coiled coil</keyword>
<feature type="compositionally biased region" description="Basic and acidic residues" evidence="2">
    <location>
        <begin position="241"/>
        <end position="251"/>
    </location>
</feature>
<gene>
    <name evidence="3" type="ORF">Tci_063575</name>
</gene>
<reference evidence="3" key="1">
    <citation type="journal article" date="2019" name="Sci. Rep.">
        <title>Draft genome of Tanacetum cinerariifolium, the natural source of mosquito coil.</title>
        <authorList>
            <person name="Yamashiro T."/>
            <person name="Shiraishi A."/>
            <person name="Satake H."/>
            <person name="Nakayama K."/>
        </authorList>
    </citation>
    <scope>NUCLEOTIDE SEQUENCE</scope>
</reference>
<evidence type="ECO:0000256" key="1">
    <source>
        <dbReference type="SAM" id="Coils"/>
    </source>
</evidence>
<feature type="region of interest" description="Disordered" evidence="2">
    <location>
        <begin position="268"/>
        <end position="322"/>
    </location>
</feature>
<feature type="region of interest" description="Disordered" evidence="2">
    <location>
        <begin position="217"/>
        <end position="256"/>
    </location>
</feature>
<feature type="compositionally biased region" description="Polar residues" evidence="2">
    <location>
        <begin position="295"/>
        <end position="306"/>
    </location>
</feature>
<name>A0A6L2P123_TANCI</name>
<accession>A0A6L2P123</accession>